<evidence type="ECO:0000259" key="13">
    <source>
        <dbReference type="Pfam" id="PF00852"/>
    </source>
</evidence>
<reference evidence="15" key="1">
    <citation type="journal article" date="2019" name="bioRxiv">
        <title>The Genome of the Zebra Mussel, Dreissena polymorpha: A Resource for Invasive Species Research.</title>
        <authorList>
            <person name="McCartney M.A."/>
            <person name="Auch B."/>
            <person name="Kono T."/>
            <person name="Mallez S."/>
            <person name="Zhang Y."/>
            <person name="Obille A."/>
            <person name="Becker A."/>
            <person name="Abrahante J.E."/>
            <person name="Garbe J."/>
            <person name="Badalamenti J.P."/>
            <person name="Herman A."/>
            <person name="Mangelson H."/>
            <person name="Liachko I."/>
            <person name="Sullivan S."/>
            <person name="Sone E.D."/>
            <person name="Koren S."/>
            <person name="Silverstein K.A.T."/>
            <person name="Beckman K.B."/>
            <person name="Gohl D.M."/>
        </authorList>
    </citation>
    <scope>NUCLEOTIDE SEQUENCE</scope>
    <source>
        <strain evidence="15">Duluth1</strain>
        <tissue evidence="15">Whole animal</tissue>
    </source>
</reference>
<keyword evidence="16" id="KW-1185">Reference proteome</keyword>
<feature type="domain" description="Fucosyltransferase C-terminal" evidence="13">
    <location>
        <begin position="283"/>
        <end position="464"/>
    </location>
</feature>
<dbReference type="OrthoDB" id="427096at2759"/>
<evidence type="ECO:0000256" key="8">
    <source>
        <dbReference type="ARBA" id="ARBA00022989"/>
    </source>
</evidence>
<feature type="domain" description="Fucosyltransferase N-terminal" evidence="14">
    <location>
        <begin position="152"/>
        <end position="265"/>
    </location>
</feature>
<dbReference type="EC" id="2.4.1.-" evidence="12"/>
<dbReference type="SUPFAM" id="SSF53756">
    <property type="entry name" value="UDP-Glycosyltransferase/glycogen phosphorylase"/>
    <property type="match status" value="1"/>
</dbReference>
<dbReference type="InterPro" id="IPR001503">
    <property type="entry name" value="Glyco_trans_10"/>
</dbReference>
<feature type="transmembrane region" description="Helical" evidence="12">
    <location>
        <begin position="21"/>
        <end position="41"/>
    </location>
</feature>
<dbReference type="GO" id="GO:0008417">
    <property type="term" value="F:fucosyltransferase activity"/>
    <property type="evidence" value="ECO:0007669"/>
    <property type="project" value="InterPro"/>
</dbReference>
<comment type="similarity">
    <text evidence="3 12">Belongs to the glycosyltransferase 10 family.</text>
</comment>
<comment type="subcellular location">
    <subcellularLocation>
        <location evidence="1">Golgi apparatus membrane</location>
        <topology evidence="1">Single-pass type II membrane protein</topology>
    </subcellularLocation>
    <subcellularLocation>
        <location evidence="12">Golgi apparatus</location>
        <location evidence="12">Golgi stack membrane</location>
        <topology evidence="12">Single-pass type II membrane protein</topology>
    </subcellularLocation>
</comment>
<dbReference type="PANTHER" id="PTHR48438">
    <property type="entry name" value="ALPHA-(1,3)-FUCOSYLTRANSFERASE C-RELATED"/>
    <property type="match status" value="1"/>
</dbReference>
<evidence type="ECO:0000256" key="1">
    <source>
        <dbReference type="ARBA" id="ARBA00004323"/>
    </source>
</evidence>
<dbReference type="Pfam" id="PF00852">
    <property type="entry name" value="Glyco_transf_10"/>
    <property type="match status" value="1"/>
</dbReference>
<evidence type="ECO:0000256" key="4">
    <source>
        <dbReference type="ARBA" id="ARBA00022676"/>
    </source>
</evidence>
<dbReference type="Pfam" id="PF17039">
    <property type="entry name" value="Glyco_tran_10_N"/>
    <property type="match status" value="1"/>
</dbReference>
<keyword evidence="4 12" id="KW-0328">Glycosyltransferase</keyword>
<protein>
    <recommendedName>
        <fullName evidence="12">Fucosyltransferase</fullName>
        <ecNumber evidence="12">2.4.1.-</ecNumber>
    </recommendedName>
</protein>
<keyword evidence="7" id="KW-0735">Signal-anchor</keyword>
<reference evidence="15" key="2">
    <citation type="submission" date="2020-11" db="EMBL/GenBank/DDBJ databases">
        <authorList>
            <person name="McCartney M.A."/>
            <person name="Auch B."/>
            <person name="Kono T."/>
            <person name="Mallez S."/>
            <person name="Becker A."/>
            <person name="Gohl D.M."/>
            <person name="Silverstein K.A.T."/>
            <person name="Koren S."/>
            <person name="Bechman K.B."/>
            <person name="Herman A."/>
            <person name="Abrahante J.E."/>
            <person name="Garbe J."/>
        </authorList>
    </citation>
    <scope>NUCLEOTIDE SEQUENCE</scope>
    <source>
        <strain evidence="15">Duluth1</strain>
        <tissue evidence="15">Whole animal</tissue>
    </source>
</reference>
<accession>A0A9D4LGT0</accession>
<keyword evidence="9 12" id="KW-0333">Golgi apparatus</keyword>
<dbReference type="EMBL" id="JAIWYP010000003">
    <property type="protein sequence ID" value="KAH3858323.1"/>
    <property type="molecule type" value="Genomic_DNA"/>
</dbReference>
<evidence type="ECO:0000256" key="11">
    <source>
        <dbReference type="ARBA" id="ARBA00023180"/>
    </source>
</evidence>
<dbReference type="InterPro" id="IPR038577">
    <property type="entry name" value="GT10-like_C_sf"/>
</dbReference>
<comment type="pathway">
    <text evidence="2">Protein modification; protein glycosylation.</text>
</comment>
<evidence type="ECO:0000313" key="15">
    <source>
        <dbReference type="EMBL" id="KAH3858323.1"/>
    </source>
</evidence>
<evidence type="ECO:0000313" key="16">
    <source>
        <dbReference type="Proteomes" id="UP000828390"/>
    </source>
</evidence>
<sequence>MFDSISKSCINETSIHKVKNVRCLSVFLIVCLVVLCFTIYAKQYTNYNTLVVTILRPEKNGPDIGDMISYIDHVNSSTSALSGVESTGVISGISSVPSGLGEATTMQSKSSGQNTPFTGVSSTSLHAMPSKLSGNNTSITDLSSTSHQLDYNKTILWFNKPSWMTESIIEQTLQQCEYRNCHTTTDMKRLDTAAAVIFTLTSGLGTQPPLTPDKRKPDQAWVFFTLEAPSYYGGLGQPYFAPGWTSTMNWSMTYMRDADIFFPYGTLERRTDAYSRNYSAIYEQKTKVAAWFVSNCRTPGRREDYVQELKNAGLEIDIYGGCSQQGLHLPRFRADDINKTLSQYFFYFSFENSICEDYVTEKLFANYNYDVIQVVRGGADYKKLLPANSYIHSADFDSPAKLAEYLKELAGNKTKYIEMLAKKQSVLWNGILADDDPSYSKSFCTLCKKLRKLDENRRVYTSMHDHYRQDRCKS</sequence>
<evidence type="ECO:0000256" key="5">
    <source>
        <dbReference type="ARBA" id="ARBA00022679"/>
    </source>
</evidence>
<evidence type="ECO:0000256" key="10">
    <source>
        <dbReference type="ARBA" id="ARBA00023136"/>
    </source>
</evidence>
<dbReference type="Proteomes" id="UP000828390">
    <property type="component" value="Unassembled WGS sequence"/>
</dbReference>
<keyword evidence="5 12" id="KW-0808">Transferase</keyword>
<keyword evidence="6 12" id="KW-0812">Transmembrane</keyword>
<evidence type="ECO:0000256" key="2">
    <source>
        <dbReference type="ARBA" id="ARBA00004922"/>
    </source>
</evidence>
<evidence type="ECO:0000256" key="6">
    <source>
        <dbReference type="ARBA" id="ARBA00022692"/>
    </source>
</evidence>
<evidence type="ECO:0000256" key="3">
    <source>
        <dbReference type="ARBA" id="ARBA00008919"/>
    </source>
</evidence>
<gene>
    <name evidence="15" type="ORF">DPMN_100946</name>
</gene>
<name>A0A9D4LGT0_DREPO</name>
<dbReference type="FunFam" id="3.40.50.11660:FF:000002">
    <property type="entry name" value="Alpha-(1,3)-fucosyltransferase"/>
    <property type="match status" value="1"/>
</dbReference>
<keyword evidence="8 12" id="KW-1133">Transmembrane helix</keyword>
<evidence type="ECO:0000256" key="7">
    <source>
        <dbReference type="ARBA" id="ARBA00022968"/>
    </source>
</evidence>
<keyword evidence="10 12" id="KW-0472">Membrane</keyword>
<keyword evidence="11" id="KW-0325">Glycoprotein</keyword>
<organism evidence="15 16">
    <name type="scientific">Dreissena polymorpha</name>
    <name type="common">Zebra mussel</name>
    <name type="synonym">Mytilus polymorpha</name>
    <dbReference type="NCBI Taxonomy" id="45954"/>
    <lineage>
        <taxon>Eukaryota</taxon>
        <taxon>Metazoa</taxon>
        <taxon>Spiralia</taxon>
        <taxon>Lophotrochozoa</taxon>
        <taxon>Mollusca</taxon>
        <taxon>Bivalvia</taxon>
        <taxon>Autobranchia</taxon>
        <taxon>Heteroconchia</taxon>
        <taxon>Euheterodonta</taxon>
        <taxon>Imparidentia</taxon>
        <taxon>Neoheterodontei</taxon>
        <taxon>Myida</taxon>
        <taxon>Dreissenoidea</taxon>
        <taxon>Dreissenidae</taxon>
        <taxon>Dreissena</taxon>
    </lineage>
</organism>
<comment type="caution">
    <text evidence="15">The sequence shown here is derived from an EMBL/GenBank/DDBJ whole genome shotgun (WGS) entry which is preliminary data.</text>
</comment>
<proteinExistence type="inferred from homology"/>
<dbReference type="GO" id="GO:0000139">
    <property type="term" value="C:Golgi membrane"/>
    <property type="evidence" value="ECO:0007669"/>
    <property type="project" value="UniProtKB-SubCell"/>
</dbReference>
<evidence type="ECO:0000256" key="12">
    <source>
        <dbReference type="RuleBase" id="RU003832"/>
    </source>
</evidence>
<dbReference type="AlphaFoldDB" id="A0A9D4LGT0"/>
<evidence type="ECO:0000256" key="9">
    <source>
        <dbReference type="ARBA" id="ARBA00023034"/>
    </source>
</evidence>
<dbReference type="InterPro" id="IPR031481">
    <property type="entry name" value="Glyco_tran_10_N"/>
</dbReference>
<dbReference type="Gene3D" id="3.40.50.11660">
    <property type="entry name" value="Glycosyl transferase family 10, C-terminal domain"/>
    <property type="match status" value="1"/>
</dbReference>
<dbReference type="InterPro" id="IPR055270">
    <property type="entry name" value="Glyco_tran_10_C"/>
</dbReference>
<dbReference type="GO" id="GO:0032580">
    <property type="term" value="C:Golgi cisterna membrane"/>
    <property type="evidence" value="ECO:0007669"/>
    <property type="project" value="UniProtKB-SubCell"/>
</dbReference>
<evidence type="ECO:0000259" key="14">
    <source>
        <dbReference type="Pfam" id="PF17039"/>
    </source>
</evidence>
<dbReference type="PANTHER" id="PTHR48438:SF1">
    <property type="entry name" value="ALPHA-(1,3)-FUCOSYLTRANSFERASE C-RELATED"/>
    <property type="match status" value="1"/>
</dbReference>